<dbReference type="Proteomes" id="UP001152622">
    <property type="component" value="Chromosome 15"/>
</dbReference>
<evidence type="ECO:0000256" key="1">
    <source>
        <dbReference type="SAM" id="MobiDB-lite"/>
    </source>
</evidence>
<accession>A0A9Q1ELH0</accession>
<reference evidence="2" key="1">
    <citation type="journal article" date="2023" name="Science">
        <title>Genome structures resolve the early diversification of teleost fishes.</title>
        <authorList>
            <person name="Parey E."/>
            <person name="Louis A."/>
            <person name="Montfort J."/>
            <person name="Bouchez O."/>
            <person name="Roques C."/>
            <person name="Iampietro C."/>
            <person name="Lluch J."/>
            <person name="Castinel A."/>
            <person name="Donnadieu C."/>
            <person name="Desvignes T."/>
            <person name="Floi Bucao C."/>
            <person name="Jouanno E."/>
            <person name="Wen M."/>
            <person name="Mejri S."/>
            <person name="Dirks R."/>
            <person name="Jansen H."/>
            <person name="Henkel C."/>
            <person name="Chen W.J."/>
            <person name="Zahm M."/>
            <person name="Cabau C."/>
            <person name="Klopp C."/>
            <person name="Thompson A.W."/>
            <person name="Robinson-Rechavi M."/>
            <person name="Braasch I."/>
            <person name="Lecointre G."/>
            <person name="Bobe J."/>
            <person name="Postlethwait J.H."/>
            <person name="Berthelot C."/>
            <person name="Roest Crollius H."/>
            <person name="Guiguen Y."/>
        </authorList>
    </citation>
    <scope>NUCLEOTIDE SEQUENCE</scope>
    <source>
        <strain evidence="2">WJC10195</strain>
    </source>
</reference>
<evidence type="ECO:0000313" key="3">
    <source>
        <dbReference type="Proteomes" id="UP001152622"/>
    </source>
</evidence>
<feature type="region of interest" description="Disordered" evidence="1">
    <location>
        <begin position="27"/>
        <end position="47"/>
    </location>
</feature>
<dbReference type="EMBL" id="JAINUF010000015">
    <property type="protein sequence ID" value="KAJ8340959.1"/>
    <property type="molecule type" value="Genomic_DNA"/>
</dbReference>
<name>A0A9Q1ELH0_SYNKA</name>
<keyword evidence="3" id="KW-1185">Reference proteome</keyword>
<gene>
    <name evidence="2" type="ORF">SKAU_G00332500</name>
</gene>
<dbReference type="AlphaFoldDB" id="A0A9Q1ELH0"/>
<proteinExistence type="predicted"/>
<comment type="caution">
    <text evidence="2">The sequence shown here is derived from an EMBL/GenBank/DDBJ whole genome shotgun (WGS) entry which is preliminary data.</text>
</comment>
<feature type="region of interest" description="Disordered" evidence="1">
    <location>
        <begin position="159"/>
        <end position="198"/>
    </location>
</feature>
<organism evidence="2 3">
    <name type="scientific">Synaphobranchus kaupii</name>
    <name type="common">Kaup's arrowtooth eel</name>
    <dbReference type="NCBI Taxonomy" id="118154"/>
    <lineage>
        <taxon>Eukaryota</taxon>
        <taxon>Metazoa</taxon>
        <taxon>Chordata</taxon>
        <taxon>Craniata</taxon>
        <taxon>Vertebrata</taxon>
        <taxon>Euteleostomi</taxon>
        <taxon>Actinopterygii</taxon>
        <taxon>Neopterygii</taxon>
        <taxon>Teleostei</taxon>
        <taxon>Anguilliformes</taxon>
        <taxon>Synaphobranchidae</taxon>
        <taxon>Synaphobranchus</taxon>
    </lineage>
</organism>
<sequence>MQVLVTMAGLRPMGAAVLAGVHSGFGSAKGEESNVPNAAAAPGNPGTPSPIGPPWGAISLQPSFGVQLEGDVRAKKRELRRDSGVITLPSPPPSSRDHGGRDCEIRGEEGNMKAICNFRGEGLRRKLLYYHQHKRENSAANRAWLHSIDLGIPLDPPLRSQEVLGKPAKDWDLRQGGSNPPKATPVPGPTCVLPPLKR</sequence>
<protein>
    <submittedName>
        <fullName evidence="2">Uncharacterized protein</fullName>
    </submittedName>
</protein>
<evidence type="ECO:0000313" key="2">
    <source>
        <dbReference type="EMBL" id="KAJ8340959.1"/>
    </source>
</evidence>